<evidence type="ECO:0000313" key="2">
    <source>
        <dbReference type="EMBL" id="GIZ02400.1"/>
    </source>
</evidence>
<name>A0AAV4Y5V9_CAEEX</name>
<feature type="region of interest" description="Disordered" evidence="1">
    <location>
        <begin position="30"/>
        <end position="72"/>
    </location>
</feature>
<dbReference type="Proteomes" id="UP001054945">
    <property type="component" value="Unassembled WGS sequence"/>
</dbReference>
<dbReference type="EMBL" id="BPLR01018808">
    <property type="protein sequence ID" value="GIZ02400.1"/>
    <property type="molecule type" value="Genomic_DNA"/>
</dbReference>
<reference evidence="2 3" key="1">
    <citation type="submission" date="2021-06" db="EMBL/GenBank/DDBJ databases">
        <title>Caerostris extrusa draft genome.</title>
        <authorList>
            <person name="Kono N."/>
            <person name="Arakawa K."/>
        </authorList>
    </citation>
    <scope>NUCLEOTIDE SEQUENCE [LARGE SCALE GENOMIC DNA]</scope>
</reference>
<organism evidence="2 3">
    <name type="scientific">Caerostris extrusa</name>
    <name type="common">Bark spider</name>
    <name type="synonym">Caerostris bankana</name>
    <dbReference type="NCBI Taxonomy" id="172846"/>
    <lineage>
        <taxon>Eukaryota</taxon>
        <taxon>Metazoa</taxon>
        <taxon>Ecdysozoa</taxon>
        <taxon>Arthropoda</taxon>
        <taxon>Chelicerata</taxon>
        <taxon>Arachnida</taxon>
        <taxon>Araneae</taxon>
        <taxon>Araneomorphae</taxon>
        <taxon>Entelegynae</taxon>
        <taxon>Araneoidea</taxon>
        <taxon>Araneidae</taxon>
        <taxon>Caerostris</taxon>
    </lineage>
</organism>
<comment type="caution">
    <text evidence="2">The sequence shown here is derived from an EMBL/GenBank/DDBJ whole genome shotgun (WGS) entry which is preliminary data.</text>
</comment>
<sequence>MFHSQSQTFERQTIVISTLASLDFITDGANDKVRGPRLTEISLPPGHSLDGHPRGASKPLGSRPVREKGPPLEVGRKFHSGVLCALADEIWRIRSADGAETSETKTPHSARLEESAKTAELLIASFCQFLPIEA</sequence>
<proteinExistence type="predicted"/>
<protein>
    <submittedName>
        <fullName evidence="2">Uncharacterized protein</fullName>
    </submittedName>
</protein>
<dbReference type="AlphaFoldDB" id="A0AAV4Y5V9"/>
<accession>A0AAV4Y5V9</accession>
<gene>
    <name evidence="2" type="ORF">CEXT_673301</name>
</gene>
<keyword evidence="3" id="KW-1185">Reference proteome</keyword>
<evidence type="ECO:0000256" key="1">
    <source>
        <dbReference type="SAM" id="MobiDB-lite"/>
    </source>
</evidence>
<evidence type="ECO:0000313" key="3">
    <source>
        <dbReference type="Proteomes" id="UP001054945"/>
    </source>
</evidence>